<dbReference type="EMBL" id="PIUM01000033">
    <property type="protein sequence ID" value="PKU22350.1"/>
    <property type="molecule type" value="Genomic_DNA"/>
</dbReference>
<comment type="caution">
    <text evidence="1">The sequence shown here is derived from an EMBL/GenBank/DDBJ whole genome shotgun (WGS) entry which is preliminary data.</text>
</comment>
<evidence type="ECO:0000313" key="2">
    <source>
        <dbReference type="Proteomes" id="UP000233293"/>
    </source>
</evidence>
<keyword evidence="2" id="KW-1185">Reference proteome</keyword>
<proteinExistence type="predicted"/>
<organism evidence="1 2">
    <name type="scientific">Telmatospirillum siberiense</name>
    <dbReference type="NCBI Taxonomy" id="382514"/>
    <lineage>
        <taxon>Bacteria</taxon>
        <taxon>Pseudomonadati</taxon>
        <taxon>Pseudomonadota</taxon>
        <taxon>Alphaproteobacteria</taxon>
        <taxon>Rhodospirillales</taxon>
        <taxon>Rhodospirillaceae</taxon>
        <taxon>Telmatospirillum</taxon>
    </lineage>
</organism>
<dbReference type="Proteomes" id="UP000233293">
    <property type="component" value="Unassembled WGS sequence"/>
</dbReference>
<dbReference type="AlphaFoldDB" id="A0A2N3PPM3"/>
<gene>
    <name evidence="1" type="ORF">CWS72_21985</name>
</gene>
<evidence type="ECO:0000313" key="1">
    <source>
        <dbReference type="EMBL" id="PKU22350.1"/>
    </source>
</evidence>
<accession>A0A2N3PPM3</accession>
<reference evidence="2" key="1">
    <citation type="submission" date="2017-12" db="EMBL/GenBank/DDBJ databases">
        <title>Draft genome sequence of Telmatospirillum siberiense 26-4b1T, an acidotolerant peatland alphaproteobacterium potentially involved in sulfur cycling.</title>
        <authorList>
            <person name="Hausmann B."/>
            <person name="Pjevac P."/>
            <person name="Schreck K."/>
            <person name="Herbold C.W."/>
            <person name="Daims H."/>
            <person name="Wagner M."/>
            <person name="Pester M."/>
            <person name="Loy A."/>
        </authorList>
    </citation>
    <scope>NUCLEOTIDE SEQUENCE [LARGE SCALE GENOMIC DNA]</scope>
    <source>
        <strain evidence="2">26-4b1</strain>
    </source>
</reference>
<protein>
    <submittedName>
        <fullName evidence="1">Uncharacterized protein</fullName>
    </submittedName>
</protein>
<name>A0A2N3PPM3_9PROT</name>
<sequence length="80" mass="8850">MRVIVKKGVSSSERAGEVPVQVPHRVAGTAKSAGARGEDMVSLRRDEDGHFDTITNDNGPDDGEDIQEFASFRHFHHPYM</sequence>